<evidence type="ECO:0000313" key="3">
    <source>
        <dbReference type="Proteomes" id="UP000719267"/>
    </source>
</evidence>
<dbReference type="EMBL" id="JAHWDF010000004">
    <property type="protein sequence ID" value="MBW2961070.1"/>
    <property type="molecule type" value="Genomic_DNA"/>
</dbReference>
<accession>A0ABS6VZP3</accession>
<dbReference type="NCBIfam" id="TIGR04131">
    <property type="entry name" value="Bac_Flav_CTERM"/>
    <property type="match status" value="1"/>
</dbReference>
<evidence type="ECO:0000313" key="2">
    <source>
        <dbReference type="EMBL" id="MBW2961070.1"/>
    </source>
</evidence>
<protein>
    <submittedName>
        <fullName evidence="2">Gliding motility-associated C-terminal domain-containing protein</fullName>
    </submittedName>
</protein>
<dbReference type="RefSeq" id="WP_219039360.1">
    <property type="nucleotide sequence ID" value="NZ_JAHWDF010000004.1"/>
</dbReference>
<reference evidence="2 3" key="1">
    <citation type="submission" date="2021-07" db="EMBL/GenBank/DDBJ databases">
        <title>Mesonia aestuariivivens sp. nov., isolated from a tidal flat.</title>
        <authorList>
            <person name="Kim Y.-O."/>
            <person name="Yoon J.-H."/>
        </authorList>
    </citation>
    <scope>NUCLEOTIDE SEQUENCE [LARGE SCALE GENOMIC DNA]</scope>
    <source>
        <strain evidence="2 3">JHPTF-M18</strain>
    </source>
</reference>
<dbReference type="Proteomes" id="UP000719267">
    <property type="component" value="Unassembled WGS sequence"/>
</dbReference>
<feature type="chain" id="PRO_5045252260" evidence="1">
    <location>
        <begin position="21"/>
        <end position="865"/>
    </location>
</feature>
<keyword evidence="1" id="KW-0732">Signal</keyword>
<sequence>MIKTYTLLIIVLFINIAAYAQCAGQDTTITICDYANSSNQNFNLFNVLNGNPDSGGTWVDNDNLGVYTNSNQNEINIWQINQSGVFTFTYNLTNSSCSNTSATLTLIIGGYAGEDNYIANACENDVAVNLFQFTGNNPNPHLNGEWIDVSNTGALTDNIYDATIQGIGTYTFTYNVSAIGTCAMHTITVELTVHPLPTPSSNVIENVICGLEEITNQQDIDLNNYLPASPSNGYWSDNSGTNEIDEEDTIVDVQNIFNNFGYGEYTFSYTAIPSHPICDYQVLSIVIKIKRKLDFSGANLVVNSFCENDIAIPLQAQILNLPNLNDLPSNTFNIIYNINGPVSLNEETAQISFNNPETFNLPNAFDPTPGIYTIEVIDIASINDPDELICEIEYNLESTFEIFSVFEEDIDLAIPNICFGNDLLINFEITNNNFSGDLIIDYSITGANSVNNTATLNFVNGSSNFQIAENLFSNAGLHQFEIIQITTSDGCITTPTDLKMDFRIFDTPEPTIFVNDICLGDDALIELSNLTGINQLEIECYLSGANSTSSQTETITINNDFGDLVIPANLITNSGTTTLIINELINTATSCTITTTINLTFEVLPLPDAPNATPLQEFCEVNDAKASDLIPNQATNLWYTSQNSQTSLQPETPLINGTYWVAVINSNGCYSNKTAVNVVINEIPPATLIPQGEDFCGVDEPTILDLSKNTSQFNQYPIEWYDQNGNLLTESTLLDENQTYLGYTYDPVTSCEAKEVLEVNVSLVECDNEYDFFIPDAFSPNDDGINDVFRIPDINYIYPDYKFEIYNRYGKLLYQGDIDHPFWNGEAESNLVLSDGVVPNGIYFYIVKFNKNNISPQQGRLYLNR</sequence>
<proteinExistence type="predicted"/>
<feature type="signal peptide" evidence="1">
    <location>
        <begin position="1"/>
        <end position="20"/>
    </location>
</feature>
<keyword evidence="3" id="KW-1185">Reference proteome</keyword>
<organism evidence="2 3">
    <name type="scientific">Mesonia aestuariivivens</name>
    <dbReference type="NCBI Taxonomy" id="2796128"/>
    <lineage>
        <taxon>Bacteria</taxon>
        <taxon>Pseudomonadati</taxon>
        <taxon>Bacteroidota</taxon>
        <taxon>Flavobacteriia</taxon>
        <taxon>Flavobacteriales</taxon>
        <taxon>Flavobacteriaceae</taxon>
        <taxon>Mesonia</taxon>
    </lineage>
</organism>
<dbReference type="Pfam" id="PF13585">
    <property type="entry name" value="CHU_C"/>
    <property type="match status" value="1"/>
</dbReference>
<name>A0ABS6VZP3_9FLAO</name>
<dbReference type="InterPro" id="IPR026341">
    <property type="entry name" value="T9SS_type_B"/>
</dbReference>
<comment type="caution">
    <text evidence="2">The sequence shown here is derived from an EMBL/GenBank/DDBJ whole genome shotgun (WGS) entry which is preliminary data.</text>
</comment>
<evidence type="ECO:0000256" key="1">
    <source>
        <dbReference type="SAM" id="SignalP"/>
    </source>
</evidence>
<gene>
    <name evidence="2" type="ORF">KW502_04570</name>
</gene>